<evidence type="ECO:0000256" key="4">
    <source>
        <dbReference type="ARBA" id="ARBA00022723"/>
    </source>
</evidence>
<feature type="signal peptide" evidence="9">
    <location>
        <begin position="1"/>
        <end position="16"/>
    </location>
</feature>
<evidence type="ECO:0000256" key="6">
    <source>
        <dbReference type="ARBA" id="ARBA00022833"/>
    </source>
</evidence>
<dbReference type="InterPro" id="IPR018497">
    <property type="entry name" value="Peptidase_M13_C"/>
</dbReference>
<feature type="compositionally biased region" description="Acidic residues" evidence="8">
    <location>
        <begin position="290"/>
        <end position="315"/>
    </location>
</feature>
<dbReference type="GO" id="GO:0005886">
    <property type="term" value="C:plasma membrane"/>
    <property type="evidence" value="ECO:0007669"/>
    <property type="project" value="TreeGrafter"/>
</dbReference>
<evidence type="ECO:0000313" key="13">
    <source>
        <dbReference type="WBParaSite" id="Pan_g16207.t1"/>
    </source>
</evidence>
<evidence type="ECO:0000256" key="9">
    <source>
        <dbReference type="SAM" id="SignalP"/>
    </source>
</evidence>
<dbReference type="GO" id="GO:0046872">
    <property type="term" value="F:metal ion binding"/>
    <property type="evidence" value="ECO:0007669"/>
    <property type="project" value="UniProtKB-KW"/>
</dbReference>
<feature type="domain" description="Peptidase M13 C-terminal" evidence="10">
    <location>
        <begin position="565"/>
        <end position="776"/>
    </location>
</feature>
<keyword evidence="6" id="KW-0862">Zinc</keyword>
<keyword evidence="7" id="KW-0482">Metalloprotease</keyword>
<dbReference type="SUPFAM" id="SSF55486">
    <property type="entry name" value="Metalloproteases ('zincins'), catalytic domain"/>
    <property type="match status" value="2"/>
</dbReference>
<name>A0A7E4V3S4_PANRE</name>
<reference evidence="12" key="1">
    <citation type="journal article" date="2013" name="Genetics">
        <title>The draft genome and transcriptome of Panagrellus redivivus are shaped by the harsh demands of a free-living lifestyle.</title>
        <authorList>
            <person name="Srinivasan J."/>
            <person name="Dillman A.R."/>
            <person name="Macchietto M.G."/>
            <person name="Heikkinen L."/>
            <person name="Lakso M."/>
            <person name="Fracchia K.M."/>
            <person name="Antoshechkin I."/>
            <person name="Mortazavi A."/>
            <person name="Wong G."/>
            <person name="Sternberg P.W."/>
        </authorList>
    </citation>
    <scope>NUCLEOTIDE SEQUENCE [LARGE SCALE GENOMIC DNA]</scope>
    <source>
        <strain evidence="12">MT8872</strain>
    </source>
</reference>
<evidence type="ECO:0000256" key="1">
    <source>
        <dbReference type="ARBA" id="ARBA00001947"/>
    </source>
</evidence>
<dbReference type="Pfam" id="PF01431">
    <property type="entry name" value="Peptidase_M13"/>
    <property type="match status" value="1"/>
</dbReference>
<dbReference type="InterPro" id="IPR024079">
    <property type="entry name" value="MetalloPept_cat_dom_sf"/>
</dbReference>
<dbReference type="PANTHER" id="PTHR11733">
    <property type="entry name" value="ZINC METALLOPROTEASE FAMILY M13 NEPRILYSIN-RELATED"/>
    <property type="match status" value="1"/>
</dbReference>
<dbReference type="Gene3D" id="1.10.1380.10">
    <property type="entry name" value="Neutral endopeptidase , domain2"/>
    <property type="match status" value="2"/>
</dbReference>
<feature type="compositionally biased region" description="Acidic residues" evidence="8">
    <location>
        <begin position="266"/>
        <end position="282"/>
    </location>
</feature>
<protein>
    <submittedName>
        <fullName evidence="13">Peptidase_M13_N domain-containing protein</fullName>
    </submittedName>
</protein>
<dbReference type="CDD" id="cd08662">
    <property type="entry name" value="M13"/>
    <property type="match status" value="1"/>
</dbReference>
<dbReference type="PROSITE" id="PS51885">
    <property type="entry name" value="NEPRILYSIN"/>
    <property type="match status" value="1"/>
</dbReference>
<keyword evidence="9" id="KW-0732">Signal</keyword>
<accession>A0A7E4V3S4</accession>
<dbReference type="AlphaFoldDB" id="A0A7E4V3S4"/>
<comment type="cofactor">
    <cofactor evidence="1">
        <name>Zn(2+)</name>
        <dbReference type="ChEBI" id="CHEBI:29105"/>
    </cofactor>
</comment>
<evidence type="ECO:0000313" key="12">
    <source>
        <dbReference type="Proteomes" id="UP000492821"/>
    </source>
</evidence>
<comment type="similarity">
    <text evidence="2">Belongs to the peptidase M13 family.</text>
</comment>
<dbReference type="PANTHER" id="PTHR11733:SF240">
    <property type="entry name" value="GH14155P-RELATED"/>
    <property type="match status" value="1"/>
</dbReference>
<dbReference type="InterPro" id="IPR042089">
    <property type="entry name" value="Peptidase_M13_dom_2"/>
</dbReference>
<reference evidence="13" key="2">
    <citation type="submission" date="2020-10" db="UniProtKB">
        <authorList>
            <consortium name="WormBaseParasite"/>
        </authorList>
    </citation>
    <scope>IDENTIFICATION</scope>
</reference>
<dbReference type="InterPro" id="IPR000718">
    <property type="entry name" value="Peptidase_M13"/>
</dbReference>
<keyword evidence="3" id="KW-0645">Protease</keyword>
<feature type="compositionally biased region" description="Acidic residues" evidence="8">
    <location>
        <begin position="323"/>
        <end position="336"/>
    </location>
</feature>
<dbReference type="WBParaSite" id="Pan_g16207.t1">
    <property type="protein sequence ID" value="Pan_g16207.t1"/>
    <property type="gene ID" value="Pan_g16207"/>
</dbReference>
<dbReference type="InterPro" id="IPR008753">
    <property type="entry name" value="Peptidase_M13_N"/>
</dbReference>
<evidence type="ECO:0000256" key="2">
    <source>
        <dbReference type="ARBA" id="ARBA00007357"/>
    </source>
</evidence>
<dbReference type="Proteomes" id="UP000492821">
    <property type="component" value="Unassembled WGS sequence"/>
</dbReference>
<evidence type="ECO:0000259" key="10">
    <source>
        <dbReference type="Pfam" id="PF01431"/>
    </source>
</evidence>
<evidence type="ECO:0000259" key="11">
    <source>
        <dbReference type="Pfam" id="PF05649"/>
    </source>
</evidence>
<evidence type="ECO:0000256" key="3">
    <source>
        <dbReference type="ARBA" id="ARBA00022670"/>
    </source>
</evidence>
<keyword evidence="12" id="KW-1185">Reference proteome</keyword>
<feature type="region of interest" description="Disordered" evidence="8">
    <location>
        <begin position="255"/>
        <end position="348"/>
    </location>
</feature>
<dbReference type="GO" id="GO:0016485">
    <property type="term" value="P:protein processing"/>
    <property type="evidence" value="ECO:0007669"/>
    <property type="project" value="TreeGrafter"/>
</dbReference>
<keyword evidence="5" id="KW-0378">Hydrolase</keyword>
<evidence type="ECO:0000256" key="7">
    <source>
        <dbReference type="ARBA" id="ARBA00023049"/>
    </source>
</evidence>
<proteinExistence type="inferred from homology"/>
<dbReference type="Gene3D" id="3.40.390.10">
    <property type="entry name" value="Collagenase (Catalytic Domain)"/>
    <property type="match status" value="2"/>
</dbReference>
<feature type="domain" description="Peptidase M13 N-terminal" evidence="11">
    <location>
        <begin position="44"/>
        <end position="250"/>
    </location>
</feature>
<dbReference type="Pfam" id="PF05649">
    <property type="entry name" value="Peptidase_M13_N"/>
    <property type="match status" value="1"/>
</dbReference>
<sequence>MKILTLFLCCVWLAFANVGAFQLPAKYNDFEKLLLSRMNFSIDPCDDFYNYACGGSSDNYDVEISQQNARILQSGLEELRHSDLHDHMMSSEAISKVVKYYSACVNEQNGRYNVAEYTRQKVDLFMKEFFQFVSYQFFNDDVALDLDRENLSGLLKYVHDEFHVEPFFTSLFQPDFSTESPRVLGFLNFTETSPTFVMEYDCKAQNKVLDKFVAGVRTVMTTMQLKASKSEVKAVARELMEFEFKLLGLCQENSDDGAESGKDGAEDVADNNEDDGENEYENEESHSTDEMDFTDETESTDESDEAEITDEADEAESTKETESSNETDEENDDESTIETTTSSEPESDGIRFKKLEDLTFETWNFDFNNYVREIIATGAGSNLIDYDNLQVITEIDHLPEILESTSDTTLLRYICFRIIMANVVDAPKCLDIVSNFPLIKNRIYTESKYASIMERESMRSLITTIIEMIKTTLKNMVTSMPWIQADKEAYRIFVKKFNRMKSHVGIEDDFLNNTWIDTYYEQIQFGESDTFLDMHSTVLKFNSYSKVRSLIYPENNLEVDTTGDNAMYSADLNKFVIFDGNLVAPNYHKKYPLSYNLGNVGGTIGHEIAHSIDPNFIDFDEKAAYNPFLGEAATEAYSEMIDCLVNQYNDIQLLPDHFETNRVNGTLTVSENMADISGIDAAYRTFKKFEQKYGRERRLRHPKLRDLTQDQIFWLGFAGGFCTKESDEFVELTLMTDVHSPKKARVEGSLKSLPAFGKAFKCPVGSKYRPEEYCKVWTR</sequence>
<evidence type="ECO:0000256" key="5">
    <source>
        <dbReference type="ARBA" id="ARBA00022801"/>
    </source>
</evidence>
<keyword evidence="4" id="KW-0479">Metal-binding</keyword>
<organism evidence="12 13">
    <name type="scientific">Panagrellus redivivus</name>
    <name type="common">Microworm</name>
    <dbReference type="NCBI Taxonomy" id="6233"/>
    <lineage>
        <taxon>Eukaryota</taxon>
        <taxon>Metazoa</taxon>
        <taxon>Ecdysozoa</taxon>
        <taxon>Nematoda</taxon>
        <taxon>Chromadorea</taxon>
        <taxon>Rhabditida</taxon>
        <taxon>Tylenchina</taxon>
        <taxon>Panagrolaimomorpha</taxon>
        <taxon>Panagrolaimoidea</taxon>
        <taxon>Panagrolaimidae</taxon>
        <taxon>Panagrellus</taxon>
    </lineage>
</organism>
<evidence type="ECO:0000256" key="8">
    <source>
        <dbReference type="SAM" id="MobiDB-lite"/>
    </source>
</evidence>
<feature type="chain" id="PRO_5028861884" evidence="9">
    <location>
        <begin position="17"/>
        <end position="779"/>
    </location>
</feature>
<dbReference type="GO" id="GO:0004222">
    <property type="term" value="F:metalloendopeptidase activity"/>
    <property type="evidence" value="ECO:0007669"/>
    <property type="project" value="InterPro"/>
</dbReference>